<dbReference type="Proteomes" id="UP000018144">
    <property type="component" value="Unassembled WGS sequence"/>
</dbReference>
<dbReference type="EMBL" id="HF935496">
    <property type="protein sequence ID" value="CCX09781.1"/>
    <property type="molecule type" value="Genomic_DNA"/>
</dbReference>
<reference evidence="2 3" key="1">
    <citation type="journal article" date="2013" name="PLoS Genet.">
        <title>The genome and development-dependent transcriptomes of Pyronema confluens: a window into fungal evolution.</title>
        <authorList>
            <person name="Traeger S."/>
            <person name="Altegoer F."/>
            <person name="Freitag M."/>
            <person name="Gabaldon T."/>
            <person name="Kempken F."/>
            <person name="Kumar A."/>
            <person name="Marcet-Houben M."/>
            <person name="Poggeler S."/>
            <person name="Stajich J.E."/>
            <person name="Nowrousian M."/>
        </authorList>
    </citation>
    <scope>NUCLEOTIDE SEQUENCE [LARGE SCALE GENOMIC DNA]</scope>
    <source>
        <strain evidence="3">CBS 100304</strain>
        <tissue evidence="2">Vegetative mycelium</tissue>
    </source>
</reference>
<name>U4L289_PYROM</name>
<evidence type="ECO:0000313" key="3">
    <source>
        <dbReference type="Proteomes" id="UP000018144"/>
    </source>
</evidence>
<keyword evidence="3" id="KW-1185">Reference proteome</keyword>
<feature type="compositionally biased region" description="Low complexity" evidence="1">
    <location>
        <begin position="90"/>
        <end position="101"/>
    </location>
</feature>
<protein>
    <submittedName>
        <fullName evidence="2">Uncharacterized protein</fullName>
    </submittedName>
</protein>
<organism evidence="2 3">
    <name type="scientific">Pyronema omphalodes (strain CBS 100304)</name>
    <name type="common">Pyronema confluens</name>
    <dbReference type="NCBI Taxonomy" id="1076935"/>
    <lineage>
        <taxon>Eukaryota</taxon>
        <taxon>Fungi</taxon>
        <taxon>Dikarya</taxon>
        <taxon>Ascomycota</taxon>
        <taxon>Pezizomycotina</taxon>
        <taxon>Pezizomycetes</taxon>
        <taxon>Pezizales</taxon>
        <taxon>Pyronemataceae</taxon>
        <taxon>Pyronema</taxon>
    </lineage>
</organism>
<dbReference type="AlphaFoldDB" id="U4L289"/>
<feature type="region of interest" description="Disordered" evidence="1">
    <location>
        <begin position="55"/>
        <end position="101"/>
    </location>
</feature>
<proteinExistence type="predicted"/>
<gene>
    <name evidence="2" type="ORF">PCON_09374</name>
</gene>
<sequence length="149" mass="16252">MELPDLATTSNPTSTRPPDISRAVGPHSTSLHELHPPPLRPLEMKHFHLGPPLSFHLPSQTAQTRLRPHRMERTRDCPMPPSMSTNAQLRTPSPTTNAPTRTANTLTSVVNCMHASHSVHPCKKRLATETGNLRIQGSATGANATNLKP</sequence>
<accession>U4L289</accession>
<evidence type="ECO:0000313" key="2">
    <source>
        <dbReference type="EMBL" id="CCX09781.1"/>
    </source>
</evidence>
<feature type="compositionally biased region" description="Polar residues" evidence="1">
    <location>
        <begin position="7"/>
        <end position="16"/>
    </location>
</feature>
<evidence type="ECO:0000256" key="1">
    <source>
        <dbReference type="SAM" id="MobiDB-lite"/>
    </source>
</evidence>
<feature type="region of interest" description="Disordered" evidence="1">
    <location>
        <begin position="1"/>
        <end position="39"/>
    </location>
</feature>